<accession>A0A1G9CEP6</accession>
<protein>
    <submittedName>
        <fullName evidence="1">Beta propeller repeat-containing protein</fullName>
    </submittedName>
</protein>
<dbReference type="InterPro" id="IPR011042">
    <property type="entry name" value="6-blade_b-propeller_TolB-like"/>
</dbReference>
<dbReference type="NCBIfam" id="TIGR04275">
    <property type="entry name" value="beta_prop_Msarc"/>
    <property type="match status" value="4"/>
</dbReference>
<reference evidence="1 2" key="1">
    <citation type="submission" date="2016-10" db="EMBL/GenBank/DDBJ databases">
        <authorList>
            <person name="Varghese N."/>
            <person name="Submissions S."/>
        </authorList>
    </citation>
    <scope>NUCLEOTIDE SEQUENCE [LARGE SCALE GENOMIC DNA]</scope>
    <source>
        <strain evidence="1 2">DSM 2373</strain>
    </source>
</reference>
<gene>
    <name evidence="1" type="ORF">SAMN04488571_11613</name>
</gene>
<sequence>MDHRLLYLVCIFIVALAAAAGAAPVGETGAVAPVQVTTNQSDQISAAIDGERIVWVDGRHGGADIYLYDIAGGTETRVTDGNAIALWPEISGNRIVWEDSRSGTPEIWLYDTTTRTETPITNGTGGNVPAIDGDTVVWLDGRAGDDGGIYAMNLTTQETTRISSGPVQGDPLIISPDLSGDTVIWADQSSGNYTVFVSQGGGAPVSLASSSAMQGFPAISGDRAVWSEVGNGSSSLVIHNLTSGEEQRIAGGPPGLVTYLDISGDLVVWQNATSQDTDDIYLYEITTGEIQQITSDNAAQYLPQISGDRIVWMDNRSGNWDIYLYTPGA</sequence>
<proteinExistence type="predicted"/>
<organism evidence="1 2">
    <name type="scientific">Methanoculleus thermophilus</name>
    <dbReference type="NCBI Taxonomy" id="2200"/>
    <lineage>
        <taxon>Archaea</taxon>
        <taxon>Methanobacteriati</taxon>
        <taxon>Methanobacteriota</taxon>
        <taxon>Stenosarchaea group</taxon>
        <taxon>Methanomicrobia</taxon>
        <taxon>Methanomicrobiales</taxon>
        <taxon>Methanomicrobiaceae</taxon>
        <taxon>Methanoculleus</taxon>
    </lineage>
</organism>
<dbReference type="InterPro" id="IPR027618">
    <property type="entry name" value="Beta_prop_Msarc"/>
</dbReference>
<dbReference type="Proteomes" id="UP000326500">
    <property type="component" value="Unassembled WGS sequence"/>
</dbReference>
<dbReference type="EMBL" id="FNFT01000016">
    <property type="protein sequence ID" value="SDK50129.1"/>
    <property type="molecule type" value="Genomic_DNA"/>
</dbReference>
<evidence type="ECO:0000313" key="2">
    <source>
        <dbReference type="Proteomes" id="UP000326500"/>
    </source>
</evidence>
<dbReference type="PANTHER" id="PTHR36842">
    <property type="entry name" value="PROTEIN TOLB HOMOLOG"/>
    <property type="match status" value="1"/>
</dbReference>
<dbReference type="AlphaFoldDB" id="A0A1G9CEP6"/>
<name>A0A1G9CEP6_9EURY</name>
<keyword evidence="2" id="KW-1185">Reference proteome</keyword>
<dbReference type="OrthoDB" id="146042at2157"/>
<dbReference type="PANTHER" id="PTHR36842:SF1">
    <property type="entry name" value="PROTEIN TOLB"/>
    <property type="match status" value="1"/>
</dbReference>
<dbReference type="RefSeq" id="WP_066955480.1">
    <property type="nucleotide sequence ID" value="NZ_BCNX01000005.1"/>
</dbReference>
<dbReference type="Gene3D" id="2.120.10.30">
    <property type="entry name" value="TolB, C-terminal domain"/>
    <property type="match status" value="2"/>
</dbReference>
<evidence type="ECO:0000313" key="1">
    <source>
        <dbReference type="EMBL" id="SDK50129.1"/>
    </source>
</evidence>
<dbReference type="STRING" id="2200.GCA_001571405_00659"/>
<dbReference type="SUPFAM" id="SSF69304">
    <property type="entry name" value="Tricorn protease N-terminal domain"/>
    <property type="match status" value="2"/>
</dbReference>